<dbReference type="GO" id="GO:0003729">
    <property type="term" value="F:mRNA binding"/>
    <property type="evidence" value="ECO:0007669"/>
    <property type="project" value="TreeGrafter"/>
</dbReference>
<dbReference type="GO" id="GO:0005840">
    <property type="term" value="C:ribosome"/>
    <property type="evidence" value="ECO:0007669"/>
    <property type="project" value="UniProtKB-KW"/>
</dbReference>
<evidence type="ECO:0000259" key="5">
    <source>
        <dbReference type="PROSITE" id="PS50296"/>
    </source>
</evidence>
<dbReference type="InterPro" id="IPR048517">
    <property type="entry name" value="DENR_N"/>
</dbReference>
<protein>
    <recommendedName>
        <fullName evidence="3 4">Translation machinery-associated protein 22</fullName>
    </recommendedName>
</protein>
<dbReference type="PROSITE" id="PS50296">
    <property type="entry name" value="SUI1"/>
    <property type="match status" value="1"/>
</dbReference>
<evidence type="ECO:0000313" key="6">
    <source>
        <dbReference type="EMBL" id="KAG2183719.1"/>
    </source>
</evidence>
<comment type="domain">
    <text evidence="4">The SUI1 domain may be involved in RNA binding.</text>
</comment>
<reference evidence="6" key="1">
    <citation type="submission" date="2020-12" db="EMBL/GenBank/DDBJ databases">
        <title>Metabolic potential, ecology and presence of endohyphal bacteria is reflected in genomic diversity of Mucoromycotina.</title>
        <authorList>
            <person name="Muszewska A."/>
            <person name="Okrasinska A."/>
            <person name="Steczkiewicz K."/>
            <person name="Drgas O."/>
            <person name="Orlowska M."/>
            <person name="Perlinska-Lenart U."/>
            <person name="Aleksandrzak-Piekarczyk T."/>
            <person name="Szatraj K."/>
            <person name="Zielenkiewicz U."/>
            <person name="Pilsyk S."/>
            <person name="Malc E."/>
            <person name="Mieczkowski P."/>
            <person name="Kruszewska J.S."/>
            <person name="Biernat P."/>
            <person name="Pawlowska J."/>
        </authorList>
    </citation>
    <scope>NUCLEOTIDE SEQUENCE</scope>
    <source>
        <strain evidence="6">WA0000067209</strain>
    </source>
</reference>
<dbReference type="EMBL" id="JAEPQZ010000003">
    <property type="protein sequence ID" value="KAG2183719.1"/>
    <property type="molecule type" value="Genomic_DNA"/>
</dbReference>
<dbReference type="GO" id="GO:0005737">
    <property type="term" value="C:cytoplasm"/>
    <property type="evidence" value="ECO:0007669"/>
    <property type="project" value="UniProtKB-SubCell"/>
</dbReference>
<keyword evidence="4" id="KW-0687">Ribonucleoprotein</keyword>
<dbReference type="InterPro" id="IPR050318">
    <property type="entry name" value="DENR/SUI1_TIF"/>
</dbReference>
<keyword evidence="7" id="KW-1185">Reference proteome</keyword>
<dbReference type="GO" id="GO:1990904">
    <property type="term" value="C:ribonucleoprotein complex"/>
    <property type="evidence" value="ECO:0007669"/>
    <property type="project" value="UniProtKB-KW"/>
</dbReference>
<dbReference type="AlphaFoldDB" id="A0A8H7PZQ8"/>
<dbReference type="CDD" id="cd11607">
    <property type="entry name" value="DENR_C"/>
    <property type="match status" value="1"/>
</dbReference>
<evidence type="ECO:0000256" key="2">
    <source>
        <dbReference type="ARBA" id="ARBA00011742"/>
    </source>
</evidence>
<dbReference type="PANTHER" id="PTHR12789:SF0">
    <property type="entry name" value="DENSITY-REGULATED PROTEIN"/>
    <property type="match status" value="1"/>
</dbReference>
<gene>
    <name evidence="6" type="ORF">INT43_006730</name>
</gene>
<dbReference type="NCBIfam" id="TIGR01159">
    <property type="entry name" value="DRP1"/>
    <property type="match status" value="1"/>
</dbReference>
<evidence type="ECO:0000256" key="3">
    <source>
        <dbReference type="ARBA" id="ARBA00020058"/>
    </source>
</evidence>
<comment type="subunit">
    <text evidence="2 4">Interacts with the 40S ribosomal subunit.</text>
</comment>
<comment type="subcellular location">
    <subcellularLocation>
        <location evidence="4">Cytoplasm</location>
    </subcellularLocation>
</comment>
<comment type="similarity">
    <text evidence="1 4">Belongs to the DENR family.</text>
</comment>
<proteinExistence type="inferred from homology"/>
<dbReference type="OrthoDB" id="277199at2759"/>
<dbReference type="InterPro" id="IPR005873">
    <property type="entry name" value="DENR_eukaryotes"/>
</dbReference>
<evidence type="ECO:0000256" key="4">
    <source>
        <dbReference type="RuleBase" id="RU361273"/>
    </source>
</evidence>
<dbReference type="InterPro" id="IPR001950">
    <property type="entry name" value="SUI1"/>
</dbReference>
<keyword evidence="4" id="KW-0963">Cytoplasm</keyword>
<organism evidence="6 7">
    <name type="scientific">Mortierella isabellina</name>
    <name type="common">Filamentous fungus</name>
    <name type="synonym">Umbelopsis isabellina</name>
    <dbReference type="NCBI Taxonomy" id="91625"/>
    <lineage>
        <taxon>Eukaryota</taxon>
        <taxon>Fungi</taxon>
        <taxon>Fungi incertae sedis</taxon>
        <taxon>Mucoromycota</taxon>
        <taxon>Mucoromycotina</taxon>
        <taxon>Umbelopsidomycetes</taxon>
        <taxon>Umbelopsidales</taxon>
        <taxon>Umbelopsidaceae</taxon>
        <taxon>Umbelopsis</taxon>
    </lineage>
</organism>
<dbReference type="InterPro" id="IPR046447">
    <property type="entry name" value="DENR_C"/>
</dbReference>
<comment type="caution">
    <text evidence="6">The sequence shown here is derived from an EMBL/GenBank/DDBJ whole genome shotgun (WGS) entry which is preliminary data.</text>
</comment>
<evidence type="ECO:0000256" key="1">
    <source>
        <dbReference type="ARBA" id="ARBA00007514"/>
    </source>
</evidence>
<dbReference type="Gene3D" id="3.30.780.10">
    <property type="entry name" value="SUI1-like domain"/>
    <property type="match status" value="1"/>
</dbReference>
<evidence type="ECO:0000313" key="7">
    <source>
        <dbReference type="Proteomes" id="UP000654370"/>
    </source>
</evidence>
<dbReference type="GO" id="GO:0001731">
    <property type="term" value="P:formation of translation preinitiation complex"/>
    <property type="evidence" value="ECO:0007669"/>
    <property type="project" value="TreeGrafter"/>
</dbReference>
<dbReference type="Pfam" id="PF21023">
    <property type="entry name" value="DENR_N"/>
    <property type="match status" value="1"/>
</dbReference>
<name>A0A8H7PZQ8_MORIS</name>
<feature type="domain" description="SUI1" evidence="5">
    <location>
        <begin position="107"/>
        <end position="178"/>
    </location>
</feature>
<dbReference type="GO" id="GO:0003743">
    <property type="term" value="F:translation initiation factor activity"/>
    <property type="evidence" value="ECO:0007669"/>
    <property type="project" value="InterPro"/>
</dbReference>
<dbReference type="SUPFAM" id="SSF55159">
    <property type="entry name" value="eIF1-like"/>
    <property type="match status" value="1"/>
</dbReference>
<dbReference type="InterPro" id="IPR036877">
    <property type="entry name" value="SUI1_dom_sf"/>
</dbReference>
<keyword evidence="4" id="KW-0689">Ribosomal protein</keyword>
<dbReference type="PANTHER" id="PTHR12789">
    <property type="entry name" value="DENSITY-REGULATED PROTEIN HOMOLOG"/>
    <property type="match status" value="1"/>
</dbReference>
<accession>A0A8H7PZQ8</accession>
<feature type="non-terminal residue" evidence="6">
    <location>
        <position position="1"/>
    </location>
</feature>
<dbReference type="GO" id="GO:0002188">
    <property type="term" value="P:translation reinitiation"/>
    <property type="evidence" value="ECO:0007669"/>
    <property type="project" value="TreeGrafter"/>
</dbReference>
<dbReference type="Proteomes" id="UP000654370">
    <property type="component" value="Unassembled WGS sequence"/>
</dbReference>
<dbReference type="Pfam" id="PF01253">
    <property type="entry name" value="SUI1"/>
    <property type="match status" value="1"/>
</dbReference>
<sequence length="195" mass="22308">LYCDSFDMIAEKVLYCGVMFATVCSMPPEYCEFSGTQEKCKTWLQKNHPAEFSKIYDEAGIEKGVEGIKLEEKPAEEKKDRSQVKDKSAQLEAKLEKENQKKMQSHVIIKRVERTKRKCVTTIHGLEVFDVDLKKAAKMFANRFACGSSVAKNNQNQDEIVVQGDFSDELLDLILGNWPHIPEDNIDLVEDKKKK</sequence>